<proteinExistence type="predicted"/>
<sequence length="168" mass="17727">MLSKFEELEPVPTSLVIERPLEQSYIASASLDLHNDSSFVNFSSVEARSSSFSISVCSEGNRDEIASGAFAFSALEMAVRTTTTALYRRRASSRVPPPISKPAISNSSISSGGDGGITLSSGGGPNIRIGGLQSLSFMAERIKKAASIVSSRCFWPSIASSCVVLEVV</sequence>
<keyword evidence="3" id="KW-1185">Reference proteome</keyword>
<organism evidence="2 3">
    <name type="scientific">Olea europaea subsp. europaea</name>
    <dbReference type="NCBI Taxonomy" id="158383"/>
    <lineage>
        <taxon>Eukaryota</taxon>
        <taxon>Viridiplantae</taxon>
        <taxon>Streptophyta</taxon>
        <taxon>Embryophyta</taxon>
        <taxon>Tracheophyta</taxon>
        <taxon>Spermatophyta</taxon>
        <taxon>Magnoliopsida</taxon>
        <taxon>eudicotyledons</taxon>
        <taxon>Gunneridae</taxon>
        <taxon>Pentapetalae</taxon>
        <taxon>asterids</taxon>
        <taxon>lamiids</taxon>
        <taxon>Lamiales</taxon>
        <taxon>Oleaceae</taxon>
        <taxon>Oleeae</taxon>
        <taxon>Olea</taxon>
    </lineage>
</organism>
<protein>
    <submittedName>
        <fullName evidence="2">Uncharacterized protein</fullName>
    </submittedName>
</protein>
<name>A0A8S0S549_OLEEU</name>
<gene>
    <name evidence="2" type="ORF">OLEA9_A028735</name>
</gene>
<accession>A0A8S0S549</accession>
<dbReference type="EMBL" id="CACTIH010003854">
    <property type="protein sequence ID" value="CAA2986314.1"/>
    <property type="molecule type" value="Genomic_DNA"/>
</dbReference>
<dbReference type="AlphaFoldDB" id="A0A8S0S549"/>
<feature type="compositionally biased region" description="Low complexity" evidence="1">
    <location>
        <begin position="101"/>
        <end position="111"/>
    </location>
</feature>
<evidence type="ECO:0000313" key="3">
    <source>
        <dbReference type="Proteomes" id="UP000594638"/>
    </source>
</evidence>
<feature type="region of interest" description="Disordered" evidence="1">
    <location>
        <begin position="90"/>
        <end position="112"/>
    </location>
</feature>
<evidence type="ECO:0000313" key="2">
    <source>
        <dbReference type="EMBL" id="CAA2986314.1"/>
    </source>
</evidence>
<comment type="caution">
    <text evidence="2">The sequence shown here is derived from an EMBL/GenBank/DDBJ whole genome shotgun (WGS) entry which is preliminary data.</text>
</comment>
<evidence type="ECO:0000256" key="1">
    <source>
        <dbReference type="SAM" id="MobiDB-lite"/>
    </source>
</evidence>
<dbReference type="Proteomes" id="UP000594638">
    <property type="component" value="Unassembled WGS sequence"/>
</dbReference>
<reference evidence="2 3" key="1">
    <citation type="submission" date="2019-12" db="EMBL/GenBank/DDBJ databases">
        <authorList>
            <person name="Alioto T."/>
            <person name="Alioto T."/>
            <person name="Gomez Garrido J."/>
        </authorList>
    </citation>
    <scope>NUCLEOTIDE SEQUENCE [LARGE SCALE GENOMIC DNA]</scope>
</reference>
<dbReference type="Gramene" id="OE9A028735T1">
    <property type="protein sequence ID" value="OE9A028735C1"/>
    <property type="gene ID" value="OE9A028735"/>
</dbReference>